<reference evidence="1 2" key="1">
    <citation type="submission" date="2020-04" db="EMBL/GenBank/DDBJ databases">
        <title>Perkinsus olseni comparative genomics.</title>
        <authorList>
            <person name="Bogema D.R."/>
        </authorList>
    </citation>
    <scope>NUCLEOTIDE SEQUENCE [LARGE SCALE GENOMIC DNA]</scope>
    <source>
        <strain evidence="1 2">ATCC PRA-207</strain>
    </source>
</reference>
<protein>
    <submittedName>
        <fullName evidence="1">Uncharacterized protein</fullName>
    </submittedName>
</protein>
<dbReference type="AlphaFoldDB" id="A0A7J6Q1W3"/>
<name>A0A7J6Q1W3_PEROL</name>
<dbReference type="EMBL" id="JABANO010036150">
    <property type="protein sequence ID" value="KAF4702298.1"/>
    <property type="molecule type" value="Genomic_DNA"/>
</dbReference>
<proteinExistence type="predicted"/>
<sequence length="202" mass="22595">MNVPMLCRTALRWRLCAWRSVSSMARAKCSHLKVVPGLSKPLDTTLTSMVMCERPALMVGGSGCAPSAGKAYCSQHEPRELLKDRLKLVRDQLALCEKHRGKSTKKAEMIRLRSIRLLAMVPYWQSEYLRAIDLSGSPGLKQQFEEASMRAWRMVCETESKENLAELEEEIMDVLKATAQFYEDLCGLVGVEVPADSAEEAG</sequence>
<evidence type="ECO:0000313" key="1">
    <source>
        <dbReference type="EMBL" id="KAF4702298.1"/>
    </source>
</evidence>
<evidence type="ECO:0000313" key="2">
    <source>
        <dbReference type="Proteomes" id="UP000553632"/>
    </source>
</evidence>
<dbReference type="Proteomes" id="UP000553632">
    <property type="component" value="Unassembled WGS sequence"/>
</dbReference>
<gene>
    <name evidence="1" type="ORF">FOZ63_010005</name>
</gene>
<dbReference type="OMA" id="RMICEIE"/>
<keyword evidence="2" id="KW-1185">Reference proteome</keyword>
<accession>A0A7J6Q1W3</accession>
<organism evidence="1 2">
    <name type="scientific">Perkinsus olseni</name>
    <name type="common">Perkinsus atlanticus</name>
    <dbReference type="NCBI Taxonomy" id="32597"/>
    <lineage>
        <taxon>Eukaryota</taxon>
        <taxon>Sar</taxon>
        <taxon>Alveolata</taxon>
        <taxon>Perkinsozoa</taxon>
        <taxon>Perkinsea</taxon>
        <taxon>Perkinsida</taxon>
        <taxon>Perkinsidae</taxon>
        <taxon>Perkinsus</taxon>
    </lineage>
</organism>
<comment type="caution">
    <text evidence="1">The sequence shown here is derived from an EMBL/GenBank/DDBJ whole genome shotgun (WGS) entry which is preliminary data.</text>
</comment>